<dbReference type="Pfam" id="PF14310">
    <property type="entry name" value="Fn3-like"/>
    <property type="match status" value="1"/>
</dbReference>
<dbReference type="RefSeq" id="WP_054643506.1">
    <property type="nucleotide sequence ID" value="NZ_LNUB01000046.1"/>
</dbReference>
<keyword evidence="4" id="KW-0732">Signal</keyword>
<dbReference type="PANTHER" id="PTHR30620">
    <property type="entry name" value="PERIPLASMIC BETA-GLUCOSIDASE-RELATED"/>
    <property type="match status" value="1"/>
</dbReference>
<dbReference type="PROSITE" id="PS00775">
    <property type="entry name" value="GLYCOSYL_HYDROL_F3"/>
    <property type="match status" value="1"/>
</dbReference>
<evidence type="ECO:0000256" key="4">
    <source>
        <dbReference type="ARBA" id="ARBA00022729"/>
    </source>
</evidence>
<evidence type="ECO:0000313" key="10">
    <source>
        <dbReference type="Proteomes" id="UP000196649"/>
    </source>
</evidence>
<dbReference type="InterPro" id="IPR013783">
    <property type="entry name" value="Ig-like_fold"/>
</dbReference>
<evidence type="ECO:0000259" key="8">
    <source>
        <dbReference type="SMART" id="SM01217"/>
    </source>
</evidence>
<dbReference type="Gene3D" id="2.60.40.10">
    <property type="entry name" value="Immunoglobulins"/>
    <property type="match status" value="1"/>
</dbReference>
<comment type="caution">
    <text evidence="9">The sequence shown here is derived from an EMBL/GenBank/DDBJ whole genome shotgun (WGS) entry which is preliminary data.</text>
</comment>
<evidence type="ECO:0000256" key="3">
    <source>
        <dbReference type="ARBA" id="ARBA00012744"/>
    </source>
</evidence>
<dbReference type="SMART" id="SM01217">
    <property type="entry name" value="Fn3_like"/>
    <property type="match status" value="1"/>
</dbReference>
<dbReference type="NCBIfam" id="NF011678">
    <property type="entry name" value="PRK15098.1"/>
    <property type="match status" value="1"/>
</dbReference>
<dbReference type="FunFam" id="2.60.40.10:FF:000495">
    <property type="entry name" value="Periplasmic beta-glucosidase"/>
    <property type="match status" value="1"/>
</dbReference>
<organism evidence="9 10">
    <name type="scientific">Companilactobacillus kimchii</name>
    <dbReference type="NCBI Taxonomy" id="2801452"/>
    <lineage>
        <taxon>Bacteria</taxon>
        <taxon>Bacillati</taxon>
        <taxon>Bacillota</taxon>
        <taxon>Bacilli</taxon>
        <taxon>Lactobacillales</taxon>
        <taxon>Lactobacillaceae</taxon>
        <taxon>Companilactobacillus</taxon>
    </lineage>
</organism>
<dbReference type="Gene3D" id="3.20.20.300">
    <property type="entry name" value="Glycoside hydrolase, family 3, N-terminal domain"/>
    <property type="match status" value="1"/>
</dbReference>
<keyword evidence="5 7" id="KW-0378">Hydrolase</keyword>
<gene>
    <name evidence="9" type="primary">bglX</name>
    <name evidence="9" type="ORF">LKACC12383_00696</name>
</gene>
<dbReference type="PRINTS" id="PR00133">
    <property type="entry name" value="GLHYDRLASE3"/>
</dbReference>
<accession>A0A210PAQ4</accession>
<dbReference type="SUPFAM" id="SSF52279">
    <property type="entry name" value="Beta-D-glucan exohydrolase, C-terminal domain"/>
    <property type="match status" value="1"/>
</dbReference>
<dbReference type="InterPro" id="IPR051915">
    <property type="entry name" value="Cellulose_Degrad_GH3"/>
</dbReference>
<dbReference type="SUPFAM" id="SSF51445">
    <property type="entry name" value="(Trans)glycosidases"/>
    <property type="match status" value="1"/>
</dbReference>
<dbReference type="AlphaFoldDB" id="A0A210PAQ4"/>
<evidence type="ECO:0000256" key="7">
    <source>
        <dbReference type="RuleBase" id="RU361161"/>
    </source>
</evidence>
<dbReference type="InterPro" id="IPR001764">
    <property type="entry name" value="Glyco_hydro_3_N"/>
</dbReference>
<feature type="domain" description="Fibronectin type III-like" evidence="8">
    <location>
        <begin position="661"/>
        <end position="730"/>
    </location>
</feature>
<dbReference type="InterPro" id="IPR036962">
    <property type="entry name" value="Glyco_hydro_3_N_sf"/>
</dbReference>
<proteinExistence type="inferred from homology"/>
<dbReference type="InterPro" id="IPR017853">
    <property type="entry name" value="GH"/>
</dbReference>
<evidence type="ECO:0000256" key="2">
    <source>
        <dbReference type="ARBA" id="ARBA00005336"/>
    </source>
</evidence>
<dbReference type="InterPro" id="IPR002772">
    <property type="entry name" value="Glyco_hydro_3_C"/>
</dbReference>
<reference evidence="9 10" key="1">
    <citation type="submission" date="2017-03" db="EMBL/GenBank/DDBJ databases">
        <title>Genome sequence of Lactobacillus kimchii KACC 12383.</title>
        <authorList>
            <person name="Chun J."/>
        </authorList>
    </citation>
    <scope>NUCLEOTIDE SEQUENCE [LARGE SCALE GENOMIC DNA]</scope>
    <source>
        <strain evidence="9 10">KACC 12383</strain>
    </source>
</reference>
<dbReference type="EC" id="3.2.1.21" evidence="3"/>
<dbReference type="Pfam" id="PF00933">
    <property type="entry name" value="Glyco_hydro_3"/>
    <property type="match status" value="1"/>
</dbReference>
<name>A0A210PAQ4_9LACO</name>
<sequence length="741" mass="82769">MEERKLRELLNSLSLDEKIGQLIQLSGEFFSAKDVSLGPQKKLGITKEMVDLCGSVMNVVGAKETHRIQDANLKNKKHPIPLIFMSDIIYGLKTVYPIPLGLGATWDPDLIQKAYRNTAEEAYASGNQVTFAPMIDLARDARWGRVLESTGEDPYLNSRFAESMVKGFQEDLPKYGIASCIKHFAAYGAVESGREYNATDMSENRLRQYYLPSYKAAVDAGAKMVMSSFNTLNGVPVTGNKWILKDILRKEWNFDGIIISDYAAISELVAHGFAQDNKQASKLAMNATVDIDMKSPCYANELKPLVTEGELDEKKIDDAVWRVLKLKNELGLFEDPYRGSSEELEKKSVLTPEKRQLARKVSTEAMVLLKNKNNVLPLNPEDNKKIALIGPYENEHELLGLWAVHGDRKETVTIEDGFKTYLNSDKLLTAKGTDILRDKSMFKGIGLSEEQIEKIVSSDSVEKENNDKAIEVAKEADIIVFAGGEHTIESGEAGSRGNLTLPDNQLHLLNKLFELNKPIILVNISGRPMILTDIEPKLEAIIQAWFPGTEGGNAISDIIFGKANPSGRLSMSFPYAVGQLPVYYSQFSTGRSVRTSTHSSRFMSKYLDIPNDPLYPFGYGLSYSKVCYDNLKLSSKEMNGESDKIVATIDLQNKSNVDTTEIVQLYLQDKFASVVQPIKELKSFKRVSLKANEQKNVSFDITSDMLRFYGTDNKLTVEPGEFNVFVGPNSDTDQYDSFELK</sequence>
<dbReference type="PANTHER" id="PTHR30620:SF16">
    <property type="entry name" value="LYSOSOMAL BETA GLUCOSIDASE"/>
    <property type="match status" value="1"/>
</dbReference>
<evidence type="ECO:0000313" key="9">
    <source>
        <dbReference type="EMBL" id="OWF33556.1"/>
    </source>
</evidence>
<dbReference type="InterPro" id="IPR036881">
    <property type="entry name" value="Glyco_hydro_3_C_sf"/>
</dbReference>
<dbReference type="Pfam" id="PF01915">
    <property type="entry name" value="Glyco_hydro_3_C"/>
    <property type="match status" value="1"/>
</dbReference>
<protein>
    <recommendedName>
        <fullName evidence="3">beta-glucosidase</fullName>
        <ecNumber evidence="3">3.2.1.21</ecNumber>
    </recommendedName>
</protein>
<dbReference type="InterPro" id="IPR019800">
    <property type="entry name" value="Glyco_hydro_3_AS"/>
</dbReference>
<comment type="catalytic activity">
    <reaction evidence="1">
        <text>Hydrolysis of terminal, non-reducing beta-D-glucosyl residues with release of beta-D-glucose.</text>
        <dbReference type="EC" id="3.2.1.21"/>
    </reaction>
</comment>
<dbReference type="Gene3D" id="3.40.50.1700">
    <property type="entry name" value="Glycoside hydrolase family 3 C-terminal domain"/>
    <property type="match status" value="1"/>
</dbReference>
<comment type="similarity">
    <text evidence="2 7">Belongs to the glycosyl hydrolase 3 family.</text>
</comment>
<dbReference type="GO" id="GO:0008422">
    <property type="term" value="F:beta-glucosidase activity"/>
    <property type="evidence" value="ECO:0007669"/>
    <property type="project" value="UniProtKB-EC"/>
</dbReference>
<evidence type="ECO:0000256" key="1">
    <source>
        <dbReference type="ARBA" id="ARBA00000448"/>
    </source>
</evidence>
<dbReference type="Proteomes" id="UP000196649">
    <property type="component" value="Unassembled WGS sequence"/>
</dbReference>
<dbReference type="GO" id="GO:0009251">
    <property type="term" value="P:glucan catabolic process"/>
    <property type="evidence" value="ECO:0007669"/>
    <property type="project" value="TreeGrafter"/>
</dbReference>
<evidence type="ECO:0000256" key="6">
    <source>
        <dbReference type="ARBA" id="ARBA00023295"/>
    </source>
</evidence>
<dbReference type="InterPro" id="IPR026891">
    <property type="entry name" value="Fn3-like"/>
</dbReference>
<evidence type="ECO:0000256" key="5">
    <source>
        <dbReference type="ARBA" id="ARBA00022801"/>
    </source>
</evidence>
<keyword evidence="6 7" id="KW-0326">Glycosidase</keyword>
<dbReference type="EMBL" id="MXAL01000003">
    <property type="protein sequence ID" value="OWF33556.1"/>
    <property type="molecule type" value="Genomic_DNA"/>
</dbReference>